<feature type="domain" description="GFO/IDH/MocA-like oxidoreductase" evidence="4">
    <location>
        <begin position="156"/>
        <end position="271"/>
    </location>
</feature>
<dbReference type="KEGG" id="nps:KRR39_23105"/>
<keyword evidence="1" id="KW-0560">Oxidoreductase</keyword>
<dbReference type="InterPro" id="IPR050984">
    <property type="entry name" value="Gfo/Idh/MocA_domain"/>
</dbReference>
<evidence type="ECO:0000313" key="5">
    <source>
        <dbReference type="EMBL" id="QWZ08183.1"/>
    </source>
</evidence>
<gene>
    <name evidence="5" type="ORF">KRR39_23105</name>
</gene>
<evidence type="ECO:0000313" key="6">
    <source>
        <dbReference type="Proteomes" id="UP000683575"/>
    </source>
</evidence>
<dbReference type="Pfam" id="PF22725">
    <property type="entry name" value="GFO_IDH_MocA_C3"/>
    <property type="match status" value="1"/>
</dbReference>
<keyword evidence="6" id="KW-1185">Reference proteome</keyword>
<dbReference type="PANTHER" id="PTHR22604">
    <property type="entry name" value="OXIDOREDUCTASES"/>
    <property type="match status" value="1"/>
</dbReference>
<accession>A0A975Y078</accession>
<dbReference type="InterPro" id="IPR000683">
    <property type="entry name" value="Gfo/Idh/MocA-like_OxRdtase_N"/>
</dbReference>
<evidence type="ECO:0000256" key="2">
    <source>
        <dbReference type="SAM" id="MobiDB-lite"/>
    </source>
</evidence>
<organism evidence="5 6">
    <name type="scientific">Nocardioides panacis</name>
    <dbReference type="NCBI Taxonomy" id="2849501"/>
    <lineage>
        <taxon>Bacteria</taxon>
        <taxon>Bacillati</taxon>
        <taxon>Actinomycetota</taxon>
        <taxon>Actinomycetes</taxon>
        <taxon>Propionibacteriales</taxon>
        <taxon>Nocardioidaceae</taxon>
        <taxon>Nocardioides</taxon>
    </lineage>
</organism>
<dbReference type="EMBL" id="CP077062">
    <property type="protein sequence ID" value="QWZ08183.1"/>
    <property type="molecule type" value="Genomic_DNA"/>
</dbReference>
<dbReference type="InterPro" id="IPR055170">
    <property type="entry name" value="GFO_IDH_MocA-like_dom"/>
</dbReference>
<dbReference type="Pfam" id="PF01408">
    <property type="entry name" value="GFO_IDH_MocA"/>
    <property type="match status" value="1"/>
</dbReference>
<dbReference type="GO" id="GO:0000166">
    <property type="term" value="F:nucleotide binding"/>
    <property type="evidence" value="ECO:0007669"/>
    <property type="project" value="InterPro"/>
</dbReference>
<evidence type="ECO:0000259" key="3">
    <source>
        <dbReference type="Pfam" id="PF01408"/>
    </source>
</evidence>
<feature type="region of interest" description="Disordered" evidence="2">
    <location>
        <begin position="1"/>
        <end position="27"/>
    </location>
</feature>
<protein>
    <submittedName>
        <fullName evidence="5">Gfo/Idh/MocA family oxidoreductase</fullName>
    </submittedName>
</protein>
<feature type="domain" description="Gfo/Idh/MocA-like oxidoreductase N-terminal" evidence="3">
    <location>
        <begin position="30"/>
        <end position="145"/>
    </location>
</feature>
<sequence length="358" mass="38500">MTKLPTDLPPLDVTPGPSRAEPLPDDRPVRWGILATGKIAGSFARDLALLPECEIAAVGARRQESADAFAAEHGAAAAYGDYRALVEDPAVDVVYVATPHALHREHVELAFEAGKPVLCEKAFTLDAADAEHLVALAREKNLFLMEAMWMRCNPLVRRLRQLFATGALGEVRQVRADLGFVVDKPPTDRLLDPALGGGALLDMGVYPLTFASLFLGEPSTLAATAALSEVGADLNLAMSLGYDSGAVASLTSTMTAWSPRTASIATDRGRIDLPAPFHHPTSVTWTSMTGDLDGPPEPQEIRQELLGTGLSHEALEVVRCLRNGETESPLVPLDDTVALMRQMDRLRDQIGVHYAKRS</sequence>
<name>A0A975Y078_9ACTN</name>
<dbReference type="PANTHER" id="PTHR22604:SF105">
    <property type="entry name" value="TRANS-1,2-DIHYDROBENZENE-1,2-DIOL DEHYDROGENASE"/>
    <property type="match status" value="1"/>
</dbReference>
<evidence type="ECO:0000259" key="4">
    <source>
        <dbReference type="Pfam" id="PF22725"/>
    </source>
</evidence>
<dbReference type="RefSeq" id="WP_216939692.1">
    <property type="nucleotide sequence ID" value="NZ_CP077062.1"/>
</dbReference>
<dbReference type="GO" id="GO:0016491">
    <property type="term" value="F:oxidoreductase activity"/>
    <property type="evidence" value="ECO:0007669"/>
    <property type="project" value="UniProtKB-KW"/>
</dbReference>
<dbReference type="Proteomes" id="UP000683575">
    <property type="component" value="Chromosome"/>
</dbReference>
<dbReference type="AlphaFoldDB" id="A0A975Y078"/>
<reference evidence="5" key="1">
    <citation type="submission" date="2021-06" db="EMBL/GenBank/DDBJ databases">
        <title>Complete genome sequence of Nocardioides sp. G188.</title>
        <authorList>
            <person name="Im W.-T."/>
        </authorList>
    </citation>
    <scope>NUCLEOTIDE SEQUENCE</scope>
    <source>
        <strain evidence="5">G188</strain>
    </source>
</reference>
<feature type="compositionally biased region" description="Low complexity" evidence="2">
    <location>
        <begin position="1"/>
        <end position="17"/>
    </location>
</feature>
<proteinExistence type="predicted"/>
<evidence type="ECO:0000256" key="1">
    <source>
        <dbReference type="ARBA" id="ARBA00023002"/>
    </source>
</evidence>